<keyword evidence="3" id="KW-1185">Reference proteome</keyword>
<comment type="caution">
    <text evidence="2">The sequence shown here is derived from an EMBL/GenBank/DDBJ whole genome shotgun (WGS) entry which is preliminary data.</text>
</comment>
<dbReference type="AlphaFoldDB" id="A0A4Y8ZY45"/>
<evidence type="ECO:0000313" key="2">
    <source>
        <dbReference type="EMBL" id="TFI59829.1"/>
    </source>
</evidence>
<evidence type="ECO:0000313" key="3">
    <source>
        <dbReference type="Proteomes" id="UP000298213"/>
    </source>
</evidence>
<dbReference type="InterPro" id="IPR009875">
    <property type="entry name" value="PilZ_domain"/>
</dbReference>
<dbReference type="GO" id="GO:0035438">
    <property type="term" value="F:cyclic-di-GMP binding"/>
    <property type="evidence" value="ECO:0007669"/>
    <property type="project" value="InterPro"/>
</dbReference>
<name>A0A4Y8ZY45_9SPHN</name>
<gene>
    <name evidence="2" type="ORF">E2493_03070</name>
</gene>
<feature type="domain" description="PilZ" evidence="1">
    <location>
        <begin position="30"/>
        <end position="101"/>
    </location>
</feature>
<proteinExistence type="predicted"/>
<dbReference type="EMBL" id="SPDV01000003">
    <property type="protein sequence ID" value="TFI59829.1"/>
    <property type="molecule type" value="Genomic_DNA"/>
</dbReference>
<evidence type="ECO:0000259" key="1">
    <source>
        <dbReference type="Pfam" id="PF07238"/>
    </source>
</evidence>
<dbReference type="OrthoDB" id="7569417at2"/>
<sequence>MPAGKADGPRSMKVTAAAGGNTEDLRQEAGRAGLLLAASIEARGLSAPVRIRNLSESGAAIEGDSLPPPGAAIILRRLDLAVPGLVAWSSGQRCGVHFDVPTRVSAWVMGSRTPPQELDRQTRVDALQAEVRSGAAAAPLPPTPTGPPRPGLDTRLADELGYVRSLLEKLGDELTGEPDILARHATALQSFDLVDQILGHVANVLVAADRPLAIGAIGMEELRLRLLGQASS</sequence>
<dbReference type="Pfam" id="PF07238">
    <property type="entry name" value="PilZ"/>
    <property type="match status" value="1"/>
</dbReference>
<dbReference type="Proteomes" id="UP000298213">
    <property type="component" value="Unassembled WGS sequence"/>
</dbReference>
<accession>A0A4Y8ZY45</accession>
<reference evidence="2 3" key="1">
    <citation type="submission" date="2019-03" db="EMBL/GenBank/DDBJ databases">
        <title>Genome sequence of Sphingomonas sp. 17J27-24.</title>
        <authorList>
            <person name="Kim M."/>
            <person name="Maeng S."/>
            <person name="Sathiyaraj S."/>
        </authorList>
    </citation>
    <scope>NUCLEOTIDE SEQUENCE [LARGE SCALE GENOMIC DNA]</scope>
    <source>
        <strain evidence="2 3">17J27-24</strain>
    </source>
</reference>
<organism evidence="2 3">
    <name type="scientific">Sphingomonas parva</name>
    <dbReference type="NCBI Taxonomy" id="2555898"/>
    <lineage>
        <taxon>Bacteria</taxon>
        <taxon>Pseudomonadati</taxon>
        <taxon>Pseudomonadota</taxon>
        <taxon>Alphaproteobacteria</taxon>
        <taxon>Sphingomonadales</taxon>
        <taxon>Sphingomonadaceae</taxon>
        <taxon>Sphingomonas</taxon>
    </lineage>
</organism>
<protein>
    <submittedName>
        <fullName evidence="2">PilZ domain-containing protein</fullName>
    </submittedName>
</protein>
<dbReference type="SUPFAM" id="SSF141371">
    <property type="entry name" value="PilZ domain-like"/>
    <property type="match status" value="1"/>
</dbReference>